<reference evidence="2" key="1">
    <citation type="submission" date="2022-11" db="UniProtKB">
        <authorList>
            <consortium name="WormBaseParasite"/>
        </authorList>
    </citation>
    <scope>IDENTIFICATION</scope>
</reference>
<protein>
    <submittedName>
        <fullName evidence="2">Uncharacterized protein</fullName>
    </submittedName>
</protein>
<name>A0A915IUZ2_ROMCU</name>
<sequence length="29" mass="3063">MSKFSGAQHRCLLIRCGSSAALRVGQATI</sequence>
<organism evidence="1 2">
    <name type="scientific">Romanomermis culicivorax</name>
    <name type="common">Nematode worm</name>
    <dbReference type="NCBI Taxonomy" id="13658"/>
    <lineage>
        <taxon>Eukaryota</taxon>
        <taxon>Metazoa</taxon>
        <taxon>Ecdysozoa</taxon>
        <taxon>Nematoda</taxon>
        <taxon>Enoplea</taxon>
        <taxon>Dorylaimia</taxon>
        <taxon>Mermithida</taxon>
        <taxon>Mermithoidea</taxon>
        <taxon>Mermithidae</taxon>
        <taxon>Romanomermis</taxon>
    </lineage>
</organism>
<dbReference type="Proteomes" id="UP000887565">
    <property type="component" value="Unplaced"/>
</dbReference>
<dbReference type="WBParaSite" id="nRc.2.0.1.t18014-RA">
    <property type="protein sequence ID" value="nRc.2.0.1.t18014-RA"/>
    <property type="gene ID" value="nRc.2.0.1.g18014"/>
</dbReference>
<proteinExistence type="predicted"/>
<dbReference type="AlphaFoldDB" id="A0A915IUZ2"/>
<evidence type="ECO:0000313" key="2">
    <source>
        <dbReference type="WBParaSite" id="nRc.2.0.1.t18014-RA"/>
    </source>
</evidence>
<evidence type="ECO:0000313" key="1">
    <source>
        <dbReference type="Proteomes" id="UP000887565"/>
    </source>
</evidence>
<keyword evidence="1" id="KW-1185">Reference proteome</keyword>
<accession>A0A915IUZ2</accession>